<dbReference type="SUPFAM" id="SSF55120">
    <property type="entry name" value="Pseudouridine synthase"/>
    <property type="match status" value="1"/>
</dbReference>
<reference evidence="6" key="2">
    <citation type="journal article" date="2014" name="ISME J.">
        <title>Microbial stratification in low pH oxic and suboxic macroscopic growths along an acid mine drainage.</title>
        <authorList>
            <person name="Mendez-Garcia C."/>
            <person name="Mesa V."/>
            <person name="Sprenger R.R."/>
            <person name="Richter M."/>
            <person name="Diez M.S."/>
            <person name="Solano J."/>
            <person name="Bargiela R."/>
            <person name="Golyshina O.V."/>
            <person name="Manteca A."/>
            <person name="Ramos J.L."/>
            <person name="Gallego J.R."/>
            <person name="Llorente I."/>
            <person name="Martins Dos Santos V.A."/>
            <person name="Jensen O.N."/>
            <person name="Pelaez A.I."/>
            <person name="Sanchez J."/>
            <person name="Ferrer M."/>
        </authorList>
    </citation>
    <scope>NUCLEOTIDE SEQUENCE</scope>
</reference>
<evidence type="ECO:0000313" key="6">
    <source>
        <dbReference type="EMBL" id="EQD65034.1"/>
    </source>
</evidence>
<proteinExistence type="inferred from homology"/>
<evidence type="ECO:0000256" key="1">
    <source>
        <dbReference type="ARBA" id="ARBA00009652"/>
    </source>
</evidence>
<dbReference type="Pfam" id="PF21238">
    <property type="entry name" value="Pus10_C"/>
    <property type="match status" value="1"/>
</dbReference>
<reference evidence="6" key="1">
    <citation type="submission" date="2013-08" db="EMBL/GenBank/DDBJ databases">
        <authorList>
            <person name="Mendez C."/>
            <person name="Richter M."/>
            <person name="Ferrer M."/>
            <person name="Sanchez J."/>
        </authorList>
    </citation>
    <scope>NUCLEOTIDE SEQUENCE</scope>
</reference>
<dbReference type="EC" id="5.4.99.25" evidence="2"/>
<organism evidence="6">
    <name type="scientific">mine drainage metagenome</name>
    <dbReference type="NCBI Taxonomy" id="410659"/>
    <lineage>
        <taxon>unclassified sequences</taxon>
        <taxon>metagenomes</taxon>
        <taxon>ecological metagenomes</taxon>
    </lineage>
</organism>
<dbReference type="PANTHER" id="PTHR21568:SF0">
    <property type="entry name" value="TRNA PSEUDOURIDINE SYNTHASE PUS10"/>
    <property type="match status" value="1"/>
</dbReference>
<sequence>EALTLVMERAIAQRTPTRASHRRADRVRTRRIVEARLVSVDAGRFTLDLRAEAGTYIKEWVEGDDGRTEPSLAALLGQPLKVESLDVLEIHDTTE</sequence>
<evidence type="ECO:0000259" key="5">
    <source>
        <dbReference type="Pfam" id="PF21238"/>
    </source>
</evidence>
<keyword evidence="3" id="KW-0819">tRNA processing</keyword>
<gene>
    <name evidence="6" type="ORF">B1A_08634</name>
</gene>
<dbReference type="Gene3D" id="3.30.70.3190">
    <property type="match status" value="1"/>
</dbReference>
<dbReference type="PANTHER" id="PTHR21568">
    <property type="entry name" value="TRNA PSEUDOURIDINE SYNTHASE PUS10"/>
    <property type="match status" value="1"/>
</dbReference>
<dbReference type="AlphaFoldDB" id="T1CFR9"/>
<name>T1CFR9_9ZZZZ</name>
<dbReference type="InterPro" id="IPR048741">
    <property type="entry name" value="Pus10-like_C"/>
</dbReference>
<evidence type="ECO:0000256" key="2">
    <source>
        <dbReference type="ARBA" id="ARBA00012787"/>
    </source>
</evidence>
<dbReference type="InterPro" id="IPR020103">
    <property type="entry name" value="PsdUridine_synth_cat_dom_sf"/>
</dbReference>
<accession>T1CFR9</accession>
<dbReference type="GO" id="GO:0003723">
    <property type="term" value="F:RNA binding"/>
    <property type="evidence" value="ECO:0007669"/>
    <property type="project" value="InterPro"/>
</dbReference>
<dbReference type="GO" id="GO:0160148">
    <property type="term" value="F:tRNA pseudouridine(55) synthase activity"/>
    <property type="evidence" value="ECO:0007669"/>
    <property type="project" value="UniProtKB-EC"/>
</dbReference>
<dbReference type="EMBL" id="AUZX01006155">
    <property type="protein sequence ID" value="EQD65034.1"/>
    <property type="molecule type" value="Genomic_DNA"/>
</dbReference>
<feature type="domain" description="Pus10-like C-terminal" evidence="5">
    <location>
        <begin position="6"/>
        <end position="90"/>
    </location>
</feature>
<evidence type="ECO:0000256" key="3">
    <source>
        <dbReference type="ARBA" id="ARBA00022694"/>
    </source>
</evidence>
<dbReference type="InterPro" id="IPR039894">
    <property type="entry name" value="Pus10-like"/>
</dbReference>
<keyword evidence="4" id="KW-0413">Isomerase</keyword>
<evidence type="ECO:0000256" key="4">
    <source>
        <dbReference type="ARBA" id="ARBA00023235"/>
    </source>
</evidence>
<protein>
    <recommendedName>
        <fullName evidence="2">tRNA pseudouridine(55) synthase</fullName>
        <ecNumber evidence="2">5.4.99.25</ecNumber>
    </recommendedName>
</protein>
<dbReference type="GO" id="GO:0031119">
    <property type="term" value="P:tRNA pseudouridine synthesis"/>
    <property type="evidence" value="ECO:0007669"/>
    <property type="project" value="TreeGrafter"/>
</dbReference>
<comment type="caution">
    <text evidence="6">The sequence shown here is derived from an EMBL/GenBank/DDBJ whole genome shotgun (WGS) entry which is preliminary data.</text>
</comment>
<feature type="non-terminal residue" evidence="6">
    <location>
        <position position="1"/>
    </location>
</feature>
<comment type="similarity">
    <text evidence="1">Belongs to the pseudouridine synthase Pus10 family.</text>
</comment>